<dbReference type="GO" id="GO:0008270">
    <property type="term" value="F:zinc ion binding"/>
    <property type="evidence" value="ECO:0007669"/>
    <property type="project" value="UniProtKB-UniRule"/>
</dbReference>
<dbReference type="Proteomes" id="UP001157974">
    <property type="component" value="Unassembled WGS sequence"/>
</dbReference>
<evidence type="ECO:0000256" key="9">
    <source>
        <dbReference type="RuleBase" id="RU365056"/>
    </source>
</evidence>
<dbReference type="InterPro" id="IPR026872">
    <property type="entry name" value="FTB"/>
</dbReference>
<dbReference type="Pfam" id="PF00432">
    <property type="entry name" value="Prenyltrans"/>
    <property type="match status" value="1"/>
</dbReference>
<protein>
    <recommendedName>
        <fullName evidence="3 9">Protein farnesyltransferase subunit beta</fullName>
        <shortName evidence="9">FTase-beta</shortName>
        <ecNumber evidence="2 9">2.5.1.58</ecNumber>
    </recommendedName>
</protein>
<feature type="domain" description="Prenyltransferase alpha-alpha toroid" evidence="11">
    <location>
        <begin position="61"/>
        <end position="388"/>
    </location>
</feature>
<evidence type="ECO:0000256" key="8">
    <source>
        <dbReference type="ARBA" id="ARBA00022833"/>
    </source>
</evidence>
<comment type="subunit">
    <text evidence="9">Heterodimer of an alpha and a beta subunit.</text>
</comment>
<sequence>MEPVEESESYHRGLALRLEEMAPDDEFPTESSRAQREVEESLFAEDAVRDAAGLRHPPAIQKDRMRAYLRAAVNGKIEKYFVGLDSSQPWLCYWIIHALDLLSSSEEPVLDETTSQETVKFLKSCSNKSGGYGGGPGQVSHAATTFAAISALCVIGTDEALESIDRQSLYSFLIRMKQPDGSFSVTDDGETDIRGTYCALTAASHTNMLTPEITRGCKDFISSLQSFDGGIGGEPGNESHGGYTYCGVASLCILCDSNLDEMGKIIDLESLKQWASMRQMAFEGGFQGRTNKLVDSCYSFWVGALFAMLRWQPGEPSLMDPSRLNRYLVNYCQGARGGMRDKPGVRPDYYHTCYALSGLSIAQQAMCEEGEDVPSDLRLKLIDPVYNLHTRRRERVYRYFHGRPFLPE</sequence>
<evidence type="ECO:0000256" key="3">
    <source>
        <dbReference type="ARBA" id="ARBA00015798"/>
    </source>
</evidence>
<dbReference type="CDD" id="cd02893">
    <property type="entry name" value="FTase"/>
    <property type="match status" value="1"/>
</dbReference>
<evidence type="ECO:0000256" key="6">
    <source>
        <dbReference type="ARBA" id="ARBA00022723"/>
    </source>
</evidence>
<evidence type="ECO:0000256" key="2">
    <source>
        <dbReference type="ARBA" id="ARBA00012702"/>
    </source>
</evidence>
<comment type="catalytic activity">
    <reaction evidence="9">
        <text>L-cysteinyl-[protein] + (2E,6E)-farnesyl diphosphate = S-(2E,6E)-farnesyl-L-cysteinyl-[protein] + diphosphate</text>
        <dbReference type="Rhea" id="RHEA:13345"/>
        <dbReference type="Rhea" id="RHEA-COMP:10131"/>
        <dbReference type="Rhea" id="RHEA-COMP:11535"/>
        <dbReference type="ChEBI" id="CHEBI:29950"/>
        <dbReference type="ChEBI" id="CHEBI:33019"/>
        <dbReference type="ChEBI" id="CHEBI:86019"/>
        <dbReference type="ChEBI" id="CHEBI:175763"/>
    </reaction>
</comment>
<evidence type="ECO:0000256" key="5">
    <source>
        <dbReference type="ARBA" id="ARBA00022679"/>
    </source>
</evidence>
<keyword evidence="7" id="KW-0677">Repeat</keyword>
<feature type="region of interest" description="Disordered" evidence="10">
    <location>
        <begin position="1"/>
        <end position="37"/>
    </location>
</feature>
<dbReference type="GO" id="GO:0004660">
    <property type="term" value="F:protein farnesyltransferase activity"/>
    <property type="evidence" value="ECO:0007669"/>
    <property type="project" value="UniProtKB-UniRule"/>
</dbReference>
<comment type="cofactor">
    <cofactor evidence="9">
        <name>Zn(2+)</name>
        <dbReference type="ChEBI" id="CHEBI:29105"/>
    </cofactor>
    <text evidence="9">Binds 1 zinc ion per subunit.</text>
</comment>
<dbReference type="PANTHER" id="PTHR11774:SF6">
    <property type="entry name" value="PROTEIN FARNESYLTRANSFERASE SUBUNIT BETA"/>
    <property type="match status" value="1"/>
</dbReference>
<organism evidence="12 13">
    <name type="scientific">Rhodosorus marinus</name>
    <dbReference type="NCBI Taxonomy" id="101924"/>
    <lineage>
        <taxon>Eukaryota</taxon>
        <taxon>Rhodophyta</taxon>
        <taxon>Stylonematophyceae</taxon>
        <taxon>Stylonematales</taxon>
        <taxon>Stylonemataceae</taxon>
        <taxon>Rhodosorus</taxon>
    </lineage>
</organism>
<evidence type="ECO:0000313" key="12">
    <source>
        <dbReference type="EMBL" id="KAJ8902660.1"/>
    </source>
</evidence>
<dbReference type="Gene3D" id="1.50.10.20">
    <property type="match status" value="1"/>
</dbReference>
<comment type="caution">
    <text evidence="12">The sequence shown here is derived from an EMBL/GenBank/DDBJ whole genome shotgun (WGS) entry which is preliminary data.</text>
</comment>
<dbReference type="AlphaFoldDB" id="A0AAV8UJD4"/>
<gene>
    <name evidence="12" type="ORF">NDN08_005980</name>
</gene>
<dbReference type="InterPro" id="IPR008930">
    <property type="entry name" value="Terpenoid_cyclase/PrenylTrfase"/>
</dbReference>
<dbReference type="InterPro" id="IPR001330">
    <property type="entry name" value="Prenyltrans"/>
</dbReference>
<proteinExistence type="inferred from homology"/>
<name>A0AAV8UJD4_9RHOD</name>
<accession>A0AAV8UJD4</accession>
<comment type="similarity">
    <text evidence="1 9">Belongs to the protein prenyltransferase subunit beta family.</text>
</comment>
<keyword evidence="5 9" id="KW-0808">Transferase</keyword>
<evidence type="ECO:0000259" key="11">
    <source>
        <dbReference type="Pfam" id="PF00432"/>
    </source>
</evidence>
<evidence type="ECO:0000256" key="1">
    <source>
        <dbReference type="ARBA" id="ARBA00010497"/>
    </source>
</evidence>
<keyword evidence="8 9" id="KW-0862">Zinc</keyword>
<keyword evidence="6 9" id="KW-0479">Metal-binding</keyword>
<evidence type="ECO:0000313" key="13">
    <source>
        <dbReference type="Proteomes" id="UP001157974"/>
    </source>
</evidence>
<evidence type="ECO:0000256" key="10">
    <source>
        <dbReference type="SAM" id="MobiDB-lite"/>
    </source>
</evidence>
<dbReference type="GO" id="GO:0005965">
    <property type="term" value="C:protein farnesyltransferase complex"/>
    <property type="evidence" value="ECO:0007669"/>
    <property type="project" value="UniProtKB-UniRule"/>
</dbReference>
<dbReference type="GO" id="GO:0097354">
    <property type="term" value="P:prenylation"/>
    <property type="evidence" value="ECO:0007669"/>
    <property type="project" value="UniProtKB-UniRule"/>
</dbReference>
<dbReference type="SUPFAM" id="SSF48239">
    <property type="entry name" value="Terpenoid cyclases/Protein prenyltransferases"/>
    <property type="match status" value="1"/>
</dbReference>
<reference evidence="12 13" key="1">
    <citation type="journal article" date="2023" name="Nat. Commun.">
        <title>Origin of minicircular mitochondrial genomes in red algae.</title>
        <authorList>
            <person name="Lee Y."/>
            <person name="Cho C.H."/>
            <person name="Lee Y.M."/>
            <person name="Park S.I."/>
            <person name="Yang J.H."/>
            <person name="West J.A."/>
            <person name="Bhattacharya D."/>
            <person name="Yoon H.S."/>
        </authorList>
    </citation>
    <scope>NUCLEOTIDE SEQUENCE [LARGE SCALE GENOMIC DNA]</scope>
    <source>
        <strain evidence="12 13">CCMP1338</strain>
        <tissue evidence="12">Whole cell</tissue>
    </source>
</reference>
<dbReference type="EC" id="2.5.1.58" evidence="2 9"/>
<dbReference type="PANTHER" id="PTHR11774">
    <property type="entry name" value="GERANYLGERANYL TRANSFERASE TYPE BETA SUBUNIT"/>
    <property type="match status" value="1"/>
</dbReference>
<evidence type="ECO:0000256" key="4">
    <source>
        <dbReference type="ARBA" id="ARBA00022602"/>
    </source>
</evidence>
<dbReference type="InterPro" id="IPR045089">
    <property type="entry name" value="PGGT1B-like"/>
</dbReference>
<dbReference type="EMBL" id="JAMWBK010000008">
    <property type="protein sequence ID" value="KAJ8902660.1"/>
    <property type="molecule type" value="Genomic_DNA"/>
</dbReference>
<keyword evidence="4 9" id="KW-0637">Prenyltransferase</keyword>
<evidence type="ECO:0000256" key="7">
    <source>
        <dbReference type="ARBA" id="ARBA00022737"/>
    </source>
</evidence>
<comment type="function">
    <text evidence="9">Catalyzes the transfer of a farnesyl moiety from farnesyl diphosphate to a cysteine at the fourth position from the C-terminus of several proteins. The beta subunit is responsible for peptide-binding.</text>
</comment>
<keyword evidence="13" id="KW-1185">Reference proteome</keyword>